<gene>
    <name evidence="2" type="ORF">DEA37_0006386</name>
</gene>
<feature type="non-terminal residue" evidence="2">
    <location>
        <position position="1"/>
    </location>
</feature>
<name>A0A5J4N9F4_9TREM</name>
<keyword evidence="3" id="KW-1185">Reference proteome</keyword>
<comment type="caution">
    <text evidence="2">The sequence shown here is derived from an EMBL/GenBank/DDBJ whole genome shotgun (WGS) entry which is preliminary data.</text>
</comment>
<dbReference type="EMBL" id="QNGE01005510">
    <property type="protein sequence ID" value="KAA3672000.1"/>
    <property type="molecule type" value="Genomic_DNA"/>
</dbReference>
<sequence>SSNLRGLNGLLGGLQLSTRDQIRRISLKTEFLKTLSETITLRLQSVLVHTDVTSGRRLSRHGFVTLGKLPIPTVQMRPSTGICFNQLPIFLPILYLIINISIGIFSIYDSPKDALLSVGLIALGIPVYIFGVAWKRKPALIESAMYRTTVWLQKVFNVVQQEASPDCIEVSP</sequence>
<proteinExistence type="predicted"/>
<evidence type="ECO:0000256" key="1">
    <source>
        <dbReference type="SAM" id="Phobius"/>
    </source>
</evidence>
<evidence type="ECO:0000313" key="2">
    <source>
        <dbReference type="EMBL" id="KAA3672000.1"/>
    </source>
</evidence>
<reference evidence="2 3" key="1">
    <citation type="journal article" date="2019" name="Gigascience">
        <title>Whole-genome sequence of the oriental lung fluke Paragonimus westermani.</title>
        <authorList>
            <person name="Oey H."/>
            <person name="Zakrzewski M."/>
            <person name="Narain K."/>
            <person name="Devi K.R."/>
            <person name="Agatsuma T."/>
            <person name="Nawaratna S."/>
            <person name="Gobert G.N."/>
            <person name="Jones M.K."/>
            <person name="Ragan M.A."/>
            <person name="McManus D.P."/>
            <person name="Krause L."/>
        </authorList>
    </citation>
    <scope>NUCLEOTIDE SEQUENCE [LARGE SCALE GENOMIC DNA]</scope>
    <source>
        <strain evidence="2 3">IND2009</strain>
    </source>
</reference>
<evidence type="ECO:0000313" key="3">
    <source>
        <dbReference type="Proteomes" id="UP000324629"/>
    </source>
</evidence>
<protein>
    <submittedName>
        <fullName evidence="2">Uncharacterized protein</fullName>
    </submittedName>
</protein>
<keyword evidence="1" id="KW-0812">Transmembrane</keyword>
<organism evidence="2 3">
    <name type="scientific">Paragonimus westermani</name>
    <dbReference type="NCBI Taxonomy" id="34504"/>
    <lineage>
        <taxon>Eukaryota</taxon>
        <taxon>Metazoa</taxon>
        <taxon>Spiralia</taxon>
        <taxon>Lophotrochozoa</taxon>
        <taxon>Platyhelminthes</taxon>
        <taxon>Trematoda</taxon>
        <taxon>Digenea</taxon>
        <taxon>Plagiorchiida</taxon>
        <taxon>Troglotremata</taxon>
        <taxon>Troglotrematidae</taxon>
        <taxon>Paragonimus</taxon>
    </lineage>
</organism>
<dbReference type="AlphaFoldDB" id="A0A5J4N9F4"/>
<feature type="transmembrane region" description="Helical" evidence="1">
    <location>
        <begin position="87"/>
        <end position="108"/>
    </location>
</feature>
<keyword evidence="1" id="KW-1133">Transmembrane helix</keyword>
<keyword evidence="1" id="KW-0472">Membrane</keyword>
<feature type="transmembrane region" description="Helical" evidence="1">
    <location>
        <begin position="114"/>
        <end position="134"/>
    </location>
</feature>
<accession>A0A5J4N9F4</accession>
<dbReference type="Proteomes" id="UP000324629">
    <property type="component" value="Unassembled WGS sequence"/>
</dbReference>